<dbReference type="Proteomes" id="UP000814207">
    <property type="component" value="Unassembled WGS sequence"/>
</dbReference>
<dbReference type="GO" id="GO:0003677">
    <property type="term" value="F:DNA binding"/>
    <property type="evidence" value="ECO:0007669"/>
    <property type="project" value="TreeGrafter"/>
</dbReference>
<gene>
    <name evidence="2" type="ORF">GIW73_17145</name>
</gene>
<evidence type="ECO:0000259" key="1">
    <source>
        <dbReference type="SMART" id="SM00418"/>
    </source>
</evidence>
<dbReference type="GO" id="GO:0097063">
    <property type="term" value="F:cadmium ion sensor activity"/>
    <property type="evidence" value="ECO:0007669"/>
    <property type="project" value="TreeGrafter"/>
</dbReference>
<dbReference type="InterPro" id="IPR052543">
    <property type="entry name" value="HTH_Metal-responsive_Reg"/>
</dbReference>
<evidence type="ECO:0000313" key="3">
    <source>
        <dbReference type="Proteomes" id="UP000814207"/>
    </source>
</evidence>
<dbReference type="PANTHER" id="PTHR39168">
    <property type="entry name" value="TRANSCRIPTIONAL REGULATOR-RELATED"/>
    <property type="match status" value="1"/>
</dbReference>
<dbReference type="InterPro" id="IPR036390">
    <property type="entry name" value="WH_DNA-bd_sf"/>
</dbReference>
<dbReference type="Pfam" id="PF12840">
    <property type="entry name" value="HTH_20"/>
    <property type="match status" value="1"/>
</dbReference>
<dbReference type="PANTHER" id="PTHR39168:SF1">
    <property type="entry name" value="TRANSCRIPTIONAL REGULATORY PROTEIN"/>
    <property type="match status" value="1"/>
</dbReference>
<dbReference type="SUPFAM" id="SSF46785">
    <property type="entry name" value="Winged helix' DNA-binding domain"/>
    <property type="match status" value="1"/>
</dbReference>
<dbReference type="InterPro" id="IPR001845">
    <property type="entry name" value="HTH_ArsR_DNA-bd_dom"/>
</dbReference>
<sequence length="231" mass="24488">MEAAPCISQIASLLAEPKRAAMLWALMDGSAKSSQELASLTGLSAASANAHLARLAGSGLLRVEARRGRRLFRVAAADVSNAVDALATSTMASAARSAPDAIPATLAAPALLRRARLCHGHLGGELAAQLYQRMVQAGWVERHEHRTDVTLKGTQRLAERGIFTQALASPLACDCFDWSQQQPHLGGALGAGLLRLFLQSNWISVINESRALRVSDTGLLEIARLAALEPL</sequence>
<dbReference type="AlphaFoldDB" id="A0A9Q3X5P0"/>
<dbReference type="CDD" id="cd00090">
    <property type="entry name" value="HTH_ARSR"/>
    <property type="match status" value="1"/>
</dbReference>
<dbReference type="GO" id="GO:0046686">
    <property type="term" value="P:response to cadmium ion"/>
    <property type="evidence" value="ECO:0007669"/>
    <property type="project" value="TreeGrafter"/>
</dbReference>
<dbReference type="EMBL" id="WKEU01000077">
    <property type="protein sequence ID" value="MCF5064663.1"/>
    <property type="molecule type" value="Genomic_DNA"/>
</dbReference>
<dbReference type="Gene3D" id="1.10.10.10">
    <property type="entry name" value="Winged helix-like DNA-binding domain superfamily/Winged helix DNA-binding domain"/>
    <property type="match status" value="1"/>
</dbReference>
<comment type="caution">
    <text evidence="2">The sequence shown here is derived from an EMBL/GenBank/DDBJ whole genome shotgun (WGS) entry which is preliminary data.</text>
</comment>
<dbReference type="GO" id="GO:0010288">
    <property type="term" value="P:response to lead ion"/>
    <property type="evidence" value="ECO:0007669"/>
    <property type="project" value="TreeGrafter"/>
</dbReference>
<evidence type="ECO:0000313" key="2">
    <source>
        <dbReference type="EMBL" id="MCF5064663.1"/>
    </source>
</evidence>
<name>A0A9Q3X5P0_PSESX</name>
<dbReference type="InterPro" id="IPR011991">
    <property type="entry name" value="ArsR-like_HTH"/>
</dbReference>
<dbReference type="GO" id="GO:0032791">
    <property type="term" value="F:lead ion binding"/>
    <property type="evidence" value="ECO:0007669"/>
    <property type="project" value="TreeGrafter"/>
</dbReference>
<dbReference type="InterPro" id="IPR036388">
    <property type="entry name" value="WH-like_DNA-bd_sf"/>
</dbReference>
<feature type="domain" description="HTH arsR-type" evidence="1">
    <location>
        <begin position="9"/>
        <end position="88"/>
    </location>
</feature>
<dbReference type="GO" id="GO:0003700">
    <property type="term" value="F:DNA-binding transcription factor activity"/>
    <property type="evidence" value="ECO:0007669"/>
    <property type="project" value="InterPro"/>
</dbReference>
<proteinExistence type="predicted"/>
<protein>
    <submittedName>
        <fullName evidence="2">Helix-turn-helix domain-containing protein</fullName>
    </submittedName>
</protein>
<dbReference type="SMART" id="SM00418">
    <property type="entry name" value="HTH_ARSR"/>
    <property type="match status" value="1"/>
</dbReference>
<accession>A0A9Q3X5P0</accession>
<organism evidence="2 3">
    <name type="scientific">Pseudomonas syringae</name>
    <dbReference type="NCBI Taxonomy" id="317"/>
    <lineage>
        <taxon>Bacteria</taxon>
        <taxon>Pseudomonadati</taxon>
        <taxon>Pseudomonadota</taxon>
        <taxon>Gammaproteobacteria</taxon>
        <taxon>Pseudomonadales</taxon>
        <taxon>Pseudomonadaceae</taxon>
        <taxon>Pseudomonas</taxon>
    </lineage>
</organism>
<reference evidence="2" key="1">
    <citation type="submission" date="2019-11" db="EMBL/GenBank/DDBJ databases">
        <title>Epiphytic Pseudomonas syringae from cherry orchards.</title>
        <authorList>
            <person name="Hulin M.T."/>
        </authorList>
    </citation>
    <scope>NUCLEOTIDE SEQUENCE</scope>
    <source>
        <strain evidence="2">PA-6-9A</strain>
    </source>
</reference>